<keyword evidence="6" id="KW-0143">Chaperone</keyword>
<dbReference type="Pfam" id="PF00012">
    <property type="entry name" value="HSP70"/>
    <property type="match status" value="1"/>
</dbReference>
<evidence type="ECO:0000256" key="2">
    <source>
        <dbReference type="ARBA" id="ARBA00022553"/>
    </source>
</evidence>
<evidence type="ECO:0000256" key="5">
    <source>
        <dbReference type="ARBA" id="ARBA00023016"/>
    </source>
</evidence>
<dbReference type="InterPro" id="IPR043129">
    <property type="entry name" value="ATPase_NBD"/>
</dbReference>
<dbReference type="PROSITE" id="PS00329">
    <property type="entry name" value="HSP70_2"/>
    <property type="match status" value="1"/>
</dbReference>
<dbReference type="SUPFAM" id="SSF53067">
    <property type="entry name" value="Actin-like ATPase domain"/>
    <property type="match status" value="2"/>
</dbReference>
<dbReference type="PROSITE" id="PS00297">
    <property type="entry name" value="HSP70_1"/>
    <property type="match status" value="1"/>
</dbReference>
<dbReference type="PRINTS" id="PR00301">
    <property type="entry name" value="HEATSHOCK70"/>
</dbReference>
<name>A0A7K0DQ88_9NOCA</name>
<reference evidence="8 9" key="1">
    <citation type="submission" date="2019-10" db="EMBL/GenBank/DDBJ databases">
        <title>Nocardia macrotermitis sp. nov. and Nocardia aurantia sp. nov., isolated from the gut of fungus growing-termite Macrotermes natalensis.</title>
        <authorList>
            <person name="Benndorf R."/>
            <person name="Schwitalla J."/>
            <person name="Martin K."/>
            <person name="De Beer W."/>
            <person name="Kaster A.-K."/>
            <person name="Vollmers J."/>
            <person name="Poulsen M."/>
            <person name="Beemelmanns C."/>
        </authorList>
    </citation>
    <scope>NUCLEOTIDE SEQUENCE [LARGE SCALE GENOMIC DNA]</scope>
    <source>
        <strain evidence="8 9">RB56</strain>
    </source>
</reference>
<comment type="similarity">
    <text evidence="1 7">Belongs to the heat shock protein 70 family.</text>
</comment>
<dbReference type="GO" id="GO:0005524">
    <property type="term" value="F:ATP binding"/>
    <property type="evidence" value="ECO:0007669"/>
    <property type="project" value="UniProtKB-KW"/>
</dbReference>
<keyword evidence="3 7" id="KW-0547">Nucleotide-binding</keyword>
<dbReference type="InterPro" id="IPR013126">
    <property type="entry name" value="Hsp_70_fam"/>
</dbReference>
<dbReference type="Proteomes" id="UP000431401">
    <property type="component" value="Unassembled WGS sequence"/>
</dbReference>
<evidence type="ECO:0000313" key="9">
    <source>
        <dbReference type="Proteomes" id="UP000431401"/>
    </source>
</evidence>
<dbReference type="GO" id="GO:0140662">
    <property type="term" value="F:ATP-dependent protein folding chaperone"/>
    <property type="evidence" value="ECO:0007669"/>
    <property type="project" value="InterPro"/>
</dbReference>
<organism evidence="8 9">
    <name type="scientific">Nocardia aurantia</name>
    <dbReference type="NCBI Taxonomy" id="2585199"/>
    <lineage>
        <taxon>Bacteria</taxon>
        <taxon>Bacillati</taxon>
        <taxon>Actinomycetota</taxon>
        <taxon>Actinomycetes</taxon>
        <taxon>Mycobacteriales</taxon>
        <taxon>Nocardiaceae</taxon>
        <taxon>Nocardia</taxon>
    </lineage>
</organism>
<dbReference type="FunFam" id="3.30.420.40:FF:000545">
    <property type="entry name" value="Endoplasmic reticulum chaperone BiP"/>
    <property type="match status" value="1"/>
</dbReference>
<keyword evidence="2" id="KW-0597">Phosphoprotein</keyword>
<accession>A0A7K0DQ88</accession>
<dbReference type="Gene3D" id="3.90.640.10">
    <property type="entry name" value="Actin, Chain A, domain 4"/>
    <property type="match status" value="1"/>
</dbReference>
<dbReference type="CDD" id="cd24029">
    <property type="entry name" value="ASKHA_NBD_HSP70_DnaK_HscA_HscC"/>
    <property type="match status" value="1"/>
</dbReference>
<dbReference type="Gene3D" id="3.30.420.40">
    <property type="match status" value="2"/>
</dbReference>
<proteinExistence type="inferred from homology"/>
<sequence>MTDIFGIDLGTTFSAIAHLDDFGQPVVVNNPDGLPTTPSAVFFEPESGSFVVGQEAKNTAKVSADRVVTLIKAYMGEIHPLEFDGRTHTPESVSALILRSLAAYAEDGTGIKVERVVITVPAYFGIREREATKQAGEIAGLEVVGIVTEPVAAALAYGVKLRDERKTVLIYDLGGGTFDTTILRISPDALEVVAIDGNRTLGGAHWDDRLVSHVNDRFMAETGADDDPMIDEYFSQHLYAEIERIKISLSKKERTTLSLKHGNDRAKIDITRAEFEEVTSGLLQQTKDIVDRTLAAGREKDPDLTIDEVLLVGGSSQMPAVTAMLREHYGWEPRLSDPNLSVAKGAAIYAAMSAAERAEIEGRGAKAAARYELPGANGRAAEAPARRVTNVLPKGLGIQFVDTSGPEPEAYIGFLAHKNDELPLRETITAYTFAANQTEVHLRIFEQGGEVESRRPVDNREITPDGGAVIGDLPPLPADSPINITIAIDPEGLAGIEAEEPSSGKRLALTVSVSVLQAEDVAAAKQMVRELVLES</sequence>
<dbReference type="Gene3D" id="2.60.34.10">
    <property type="entry name" value="Substrate Binding Domain Of DNAk, Chain A, domain 1"/>
    <property type="match status" value="1"/>
</dbReference>
<evidence type="ECO:0000256" key="7">
    <source>
        <dbReference type="RuleBase" id="RU003322"/>
    </source>
</evidence>
<dbReference type="PANTHER" id="PTHR19375">
    <property type="entry name" value="HEAT SHOCK PROTEIN 70KDA"/>
    <property type="match status" value="1"/>
</dbReference>
<evidence type="ECO:0000256" key="1">
    <source>
        <dbReference type="ARBA" id="ARBA00007381"/>
    </source>
</evidence>
<gene>
    <name evidence="8" type="primary">dnaK_4</name>
    <name evidence="8" type="ORF">NRB56_32800</name>
</gene>
<keyword evidence="9" id="KW-1185">Reference proteome</keyword>
<evidence type="ECO:0000256" key="6">
    <source>
        <dbReference type="ARBA" id="ARBA00023186"/>
    </source>
</evidence>
<evidence type="ECO:0000256" key="4">
    <source>
        <dbReference type="ARBA" id="ARBA00022840"/>
    </source>
</evidence>
<dbReference type="AlphaFoldDB" id="A0A7K0DQ88"/>
<dbReference type="PROSITE" id="PS01036">
    <property type="entry name" value="HSP70_3"/>
    <property type="match status" value="1"/>
</dbReference>
<dbReference type="EMBL" id="WEGI01000006">
    <property type="protein sequence ID" value="MQY27697.1"/>
    <property type="molecule type" value="Genomic_DNA"/>
</dbReference>
<evidence type="ECO:0000313" key="8">
    <source>
        <dbReference type="EMBL" id="MQY27697.1"/>
    </source>
</evidence>
<keyword evidence="4 7" id="KW-0067">ATP-binding</keyword>
<dbReference type="RefSeq" id="WP_194290876.1">
    <property type="nucleotide sequence ID" value="NZ_WEGI01000006.1"/>
</dbReference>
<dbReference type="SUPFAM" id="SSF100920">
    <property type="entry name" value="Heat shock protein 70kD (HSP70), peptide-binding domain"/>
    <property type="match status" value="1"/>
</dbReference>
<protein>
    <submittedName>
        <fullName evidence="8">Chaperone protein DnaK</fullName>
    </submittedName>
</protein>
<dbReference type="InterPro" id="IPR018181">
    <property type="entry name" value="Heat_shock_70_CS"/>
</dbReference>
<dbReference type="InterPro" id="IPR029047">
    <property type="entry name" value="HSP70_peptide-bd_sf"/>
</dbReference>
<dbReference type="FunFam" id="3.90.640.10:FF:000003">
    <property type="entry name" value="Molecular chaperone DnaK"/>
    <property type="match status" value="1"/>
</dbReference>
<comment type="caution">
    <text evidence="8">The sequence shown here is derived from an EMBL/GenBank/DDBJ whole genome shotgun (WGS) entry which is preliminary data.</text>
</comment>
<evidence type="ECO:0000256" key="3">
    <source>
        <dbReference type="ARBA" id="ARBA00022741"/>
    </source>
</evidence>
<keyword evidence="5" id="KW-0346">Stress response</keyword>